<feature type="region of interest" description="Disordered" evidence="1">
    <location>
        <begin position="298"/>
        <end position="331"/>
    </location>
</feature>
<feature type="compositionally biased region" description="Basic and acidic residues" evidence="1">
    <location>
        <begin position="299"/>
        <end position="309"/>
    </location>
</feature>
<feature type="domain" description="ScoMcrA-like SRA" evidence="2">
    <location>
        <begin position="14"/>
        <end position="146"/>
    </location>
</feature>
<gene>
    <name evidence="3" type="ORF">Airi01_047280</name>
</gene>
<evidence type="ECO:0000256" key="1">
    <source>
        <dbReference type="SAM" id="MobiDB-lite"/>
    </source>
</evidence>
<protein>
    <recommendedName>
        <fullName evidence="2">ScoMcrA-like SRA domain-containing protein</fullName>
    </recommendedName>
</protein>
<organism evidence="3 4">
    <name type="scientific">Actinoallomurus iriomotensis</name>
    <dbReference type="NCBI Taxonomy" id="478107"/>
    <lineage>
        <taxon>Bacteria</taxon>
        <taxon>Bacillati</taxon>
        <taxon>Actinomycetota</taxon>
        <taxon>Actinomycetes</taxon>
        <taxon>Streptosporangiales</taxon>
        <taxon>Thermomonosporaceae</taxon>
        <taxon>Actinoallomurus</taxon>
    </lineage>
</organism>
<dbReference type="Proteomes" id="UP001165135">
    <property type="component" value="Unassembled WGS sequence"/>
</dbReference>
<dbReference type="InterPro" id="IPR058712">
    <property type="entry name" value="SRA_ScoMcrA"/>
</dbReference>
<evidence type="ECO:0000259" key="2">
    <source>
        <dbReference type="Pfam" id="PF26348"/>
    </source>
</evidence>
<dbReference type="AlphaFoldDB" id="A0A9W6VSB5"/>
<reference evidence="3" key="1">
    <citation type="submission" date="2023-03" db="EMBL/GenBank/DDBJ databases">
        <title>Actinoallomurus iriomotensis NBRC 103681.</title>
        <authorList>
            <person name="Ichikawa N."/>
            <person name="Sato H."/>
            <person name="Tonouchi N."/>
        </authorList>
    </citation>
    <scope>NUCLEOTIDE SEQUENCE</scope>
    <source>
        <strain evidence="3">NBRC 103681</strain>
    </source>
</reference>
<proteinExistence type="predicted"/>
<evidence type="ECO:0000313" key="3">
    <source>
        <dbReference type="EMBL" id="GLY76461.1"/>
    </source>
</evidence>
<evidence type="ECO:0000313" key="4">
    <source>
        <dbReference type="Proteomes" id="UP001165135"/>
    </source>
</evidence>
<dbReference type="EMBL" id="BSTJ01000005">
    <property type="protein sequence ID" value="GLY76461.1"/>
    <property type="molecule type" value="Genomic_DNA"/>
</dbReference>
<comment type="caution">
    <text evidence="3">The sequence shown here is derived from an EMBL/GenBank/DDBJ whole genome shotgun (WGS) entry which is preliminary data.</text>
</comment>
<dbReference type="Pfam" id="PF26348">
    <property type="entry name" value="SRA_ScoMcrA"/>
    <property type="match status" value="1"/>
</dbReference>
<sequence length="331" mass="36918">MAGRWRLKPGDAVLRRDLHREYGGRLQGGIGPSSMTSNVLLFTNPAVARQHGFPEGWGQDGCYHYTGEGQRGDQRMAQGNLAVLNHRVNGRALRLFRSASGGVVEYLGEFEVDAEHPYYLIDAPEIDGGTIRNVFVFRLRPVGEVKQDGARSPRTPQPRPTITQLPVEAEGIERTFTEPSREPQTAQQRETALIRAYSDYAIAQLGHEMVKQRIVPAWEATPLCIDLYDRTVQELIEAKGTATREGIHSAIGQLLDYARYVDAKRMTILVPSRPRTDLAKLCESLRIDLIWPNGSSWERLSEESSRDEGSSTSQRSPTPEEVGEWAGPSLP</sequence>
<accession>A0A9W6VSB5</accession>
<name>A0A9W6VSB5_9ACTN</name>